<evidence type="ECO:0000256" key="5">
    <source>
        <dbReference type="ARBA" id="ARBA00022679"/>
    </source>
</evidence>
<comment type="catalytic activity">
    <reaction evidence="10">
        <text>uridine(54) in tRNA + (6R)-5,10-methylene-5,6,7,8-tetrahydrofolate + NADH + H(+) = 5-methyluridine(54) in tRNA + (6S)-5,6,7,8-tetrahydrofolate + NAD(+)</text>
        <dbReference type="Rhea" id="RHEA:16873"/>
        <dbReference type="Rhea" id="RHEA-COMP:10167"/>
        <dbReference type="Rhea" id="RHEA-COMP:10193"/>
        <dbReference type="ChEBI" id="CHEBI:15378"/>
        <dbReference type="ChEBI" id="CHEBI:15636"/>
        <dbReference type="ChEBI" id="CHEBI:57453"/>
        <dbReference type="ChEBI" id="CHEBI:57540"/>
        <dbReference type="ChEBI" id="CHEBI:57945"/>
        <dbReference type="ChEBI" id="CHEBI:65315"/>
        <dbReference type="ChEBI" id="CHEBI:74447"/>
        <dbReference type="EC" id="2.1.1.74"/>
    </reaction>
</comment>
<dbReference type="PANTHER" id="PTHR11806">
    <property type="entry name" value="GLUCOSE INHIBITED DIVISION PROTEIN A"/>
    <property type="match status" value="1"/>
</dbReference>
<evidence type="ECO:0000313" key="13">
    <source>
        <dbReference type="Proteomes" id="UP001220478"/>
    </source>
</evidence>
<keyword evidence="13" id="KW-1185">Reference proteome</keyword>
<feature type="binding site" evidence="10">
    <location>
        <begin position="8"/>
        <end position="13"/>
    </location>
    <ligand>
        <name>FAD</name>
        <dbReference type="ChEBI" id="CHEBI:57692"/>
    </ligand>
</feature>
<evidence type="ECO:0000259" key="11">
    <source>
        <dbReference type="Pfam" id="PF01134"/>
    </source>
</evidence>
<dbReference type="NCBIfam" id="TIGR00137">
    <property type="entry name" value="gid_trmFO"/>
    <property type="match status" value="1"/>
</dbReference>
<comment type="subcellular location">
    <subcellularLocation>
        <location evidence="10">Cytoplasm</location>
    </subcellularLocation>
</comment>
<dbReference type="InterPro" id="IPR036188">
    <property type="entry name" value="FAD/NAD-bd_sf"/>
</dbReference>
<evidence type="ECO:0000256" key="3">
    <source>
        <dbReference type="ARBA" id="ARBA00022603"/>
    </source>
</evidence>
<comment type="function">
    <text evidence="10">Catalyzes the folate-dependent formation of 5-methyl-uridine at position 54 (M-5-U54) in all tRNAs.</text>
</comment>
<name>A0ABY8C4J4_9FIRM</name>
<gene>
    <name evidence="10 12" type="primary">trmFO</name>
    <name evidence="12" type="ORF">PYS61_06200</name>
</gene>
<keyword evidence="7 10" id="KW-0274">FAD</keyword>
<evidence type="ECO:0000256" key="2">
    <source>
        <dbReference type="ARBA" id="ARBA00022490"/>
    </source>
</evidence>
<dbReference type="InterPro" id="IPR040131">
    <property type="entry name" value="MnmG_N"/>
</dbReference>
<comment type="cofactor">
    <cofactor evidence="1 10">
        <name>FAD</name>
        <dbReference type="ChEBI" id="CHEBI:57692"/>
    </cofactor>
</comment>
<evidence type="ECO:0000256" key="9">
    <source>
        <dbReference type="ARBA" id="ARBA00023027"/>
    </source>
</evidence>
<dbReference type="EMBL" id="CP118868">
    <property type="protein sequence ID" value="WEG35512.1"/>
    <property type="molecule type" value="Genomic_DNA"/>
</dbReference>
<evidence type="ECO:0000256" key="1">
    <source>
        <dbReference type="ARBA" id="ARBA00001974"/>
    </source>
</evidence>
<keyword evidence="5 10" id="KW-0808">Transferase</keyword>
<keyword evidence="8 10" id="KW-0521">NADP</keyword>
<comment type="catalytic activity">
    <reaction evidence="10">
        <text>uridine(54) in tRNA + (6R)-5,10-methylene-5,6,7,8-tetrahydrofolate + NADPH + H(+) = 5-methyluridine(54) in tRNA + (6S)-5,6,7,8-tetrahydrofolate + NADP(+)</text>
        <dbReference type="Rhea" id="RHEA:62372"/>
        <dbReference type="Rhea" id="RHEA-COMP:10167"/>
        <dbReference type="Rhea" id="RHEA-COMP:10193"/>
        <dbReference type="ChEBI" id="CHEBI:15378"/>
        <dbReference type="ChEBI" id="CHEBI:15636"/>
        <dbReference type="ChEBI" id="CHEBI:57453"/>
        <dbReference type="ChEBI" id="CHEBI:57783"/>
        <dbReference type="ChEBI" id="CHEBI:58349"/>
        <dbReference type="ChEBI" id="CHEBI:65315"/>
        <dbReference type="ChEBI" id="CHEBI:74447"/>
        <dbReference type="EC" id="2.1.1.74"/>
    </reaction>
</comment>
<dbReference type="Gene3D" id="3.50.50.60">
    <property type="entry name" value="FAD/NAD(P)-binding domain"/>
    <property type="match status" value="2"/>
</dbReference>
<accession>A0ABY8C4J4</accession>
<evidence type="ECO:0000313" key="12">
    <source>
        <dbReference type="EMBL" id="WEG35512.1"/>
    </source>
</evidence>
<evidence type="ECO:0000256" key="7">
    <source>
        <dbReference type="ARBA" id="ARBA00022827"/>
    </source>
</evidence>
<evidence type="ECO:0000256" key="8">
    <source>
        <dbReference type="ARBA" id="ARBA00022857"/>
    </source>
</evidence>
<evidence type="ECO:0000256" key="6">
    <source>
        <dbReference type="ARBA" id="ARBA00022694"/>
    </source>
</evidence>
<dbReference type="Proteomes" id="UP001220478">
    <property type="component" value="Chromosome"/>
</dbReference>
<dbReference type="PANTHER" id="PTHR11806:SF2">
    <property type="entry name" value="METHYLENETETRAHYDROFOLATE--TRNA-(URACIL-5-)-METHYLTRANSFERASE TRMFO"/>
    <property type="match status" value="1"/>
</dbReference>
<organism evidence="12 13">
    <name type="scientific">Amygdalobacter indicium</name>
    <dbReference type="NCBI Taxonomy" id="3029272"/>
    <lineage>
        <taxon>Bacteria</taxon>
        <taxon>Bacillati</taxon>
        <taxon>Bacillota</taxon>
        <taxon>Clostridia</taxon>
        <taxon>Eubacteriales</taxon>
        <taxon>Oscillospiraceae</taxon>
        <taxon>Amygdalobacter</taxon>
    </lineage>
</organism>
<keyword evidence="9 10" id="KW-0520">NAD</keyword>
<feature type="domain" description="MnmG N-terminal" evidence="11">
    <location>
        <begin position="4"/>
        <end position="372"/>
    </location>
</feature>
<keyword evidence="6 10" id="KW-0819">tRNA processing</keyword>
<dbReference type="Pfam" id="PF01134">
    <property type="entry name" value="GIDA"/>
    <property type="match status" value="1"/>
</dbReference>
<proteinExistence type="inferred from homology"/>
<evidence type="ECO:0000256" key="10">
    <source>
        <dbReference type="HAMAP-Rule" id="MF_01037"/>
    </source>
</evidence>
<dbReference type="InterPro" id="IPR004417">
    <property type="entry name" value="TrmFO"/>
</dbReference>
<keyword evidence="4 10" id="KW-0285">Flavoprotein</keyword>
<dbReference type="InterPro" id="IPR002218">
    <property type="entry name" value="MnmG-rel"/>
</dbReference>
<dbReference type="HAMAP" id="MF_01037">
    <property type="entry name" value="TrmFO"/>
    <property type="match status" value="1"/>
</dbReference>
<protein>
    <recommendedName>
        <fullName evidence="10">Methylenetetrahydrofolate--tRNA-(uracil-5-)-methyltransferase TrmFO</fullName>
        <ecNumber evidence="10">2.1.1.74</ecNumber>
    </recommendedName>
    <alternativeName>
        <fullName evidence="10">Folate-dependent tRNA (uracil-5-)-methyltransferase</fullName>
    </alternativeName>
    <alternativeName>
        <fullName evidence="10">Folate-dependent tRNA(M-5-U54)-methyltransferase</fullName>
    </alternativeName>
</protein>
<dbReference type="EC" id="2.1.1.74" evidence="10"/>
<comment type="similarity">
    <text evidence="10">Belongs to the MnmG family. TrmFO subfamily.</text>
</comment>
<dbReference type="NCBIfam" id="NF003739">
    <property type="entry name" value="PRK05335.1"/>
    <property type="match status" value="1"/>
</dbReference>
<dbReference type="RefSeq" id="WP_315567995.1">
    <property type="nucleotide sequence ID" value="NZ_CP118866.1"/>
</dbReference>
<keyword evidence="2 10" id="KW-0963">Cytoplasm</keyword>
<dbReference type="SUPFAM" id="SSF51905">
    <property type="entry name" value="FAD/NAD(P)-binding domain"/>
    <property type="match status" value="1"/>
</dbReference>
<keyword evidence="3 10" id="KW-0489">Methyltransferase</keyword>
<sequence length="474" mass="52543">MSEVIIYGGGLAGCEAALTLAELGVTVDLIEEKFTSPKVVYTSNYLAELVCSNSLKAKRPYVASGMLKAEATALGSRLLEIAQNCQVEAGGALAVDRTAFSAAVTEAIKQEKLINLRSEKATELTEHDYQIVATGPLSDGKFLDNLQLSLKKAGNDTAQAYFFDAQAPLVEKDSLDMERAFYMSRYERGEAAYLNCPMTKEEYDIFYDALVNAERAEVHDFEKKLLFQGCMPVEQIALTGYKSLLFGPLKPVGLIDPHTGKRPYACVQLRQDNSARTLYNMVGFQTQLKWSEQKRVFSLIPALKQAEFSRYGVMHRNTYLHSPAFLQPDLSTKNLPYLFFAGQITGMEGYVPAISSGIWAAISVYMRLQGKKNPPLPPVTMLGSLISYVTHEQKDFQPMTANMGILPALAQTYRDKKLKGMSYSALSLEHLSKYLQEEIQPYFPANSSMAKRQNCALAAWKKALVAEREAGTAE</sequence>
<evidence type="ECO:0000256" key="4">
    <source>
        <dbReference type="ARBA" id="ARBA00022630"/>
    </source>
</evidence>
<reference evidence="12 13" key="1">
    <citation type="submission" date="2023-02" db="EMBL/GenBank/DDBJ databases">
        <title>Novel Oscillospiraceae bacterial genomes.</title>
        <authorList>
            <person name="Srinivasan S."/>
            <person name="Austin M.N."/>
            <person name="Fiedler T.L."/>
            <person name="Strenk S.M."/>
            <person name="Agnew K.J."/>
            <person name="Nagana Gowda G.A."/>
            <person name="Raftery D."/>
            <person name="Beamer M.A."/>
            <person name="Achilles S.L."/>
            <person name="Wiesenfeld H.C."/>
            <person name="Fredricks D.N."/>
            <person name="Hillier S.L."/>
        </authorList>
    </citation>
    <scope>NUCLEOTIDE SEQUENCE [LARGE SCALE GENOMIC DNA]</scope>
    <source>
        <strain evidence="12 13">CHIC02 1186E3-8</strain>
    </source>
</reference>